<comment type="caution">
    <text evidence="1">The sequence shown here is derived from an EMBL/GenBank/DDBJ whole genome shotgun (WGS) entry which is preliminary data.</text>
</comment>
<reference evidence="1 2" key="1">
    <citation type="journal article" date="2011" name="Int. J. Syst. Evol. Microbiol.">
        <title>Zhongshania antarctica gen. nov., sp. nov. and Zhongshania guokunii sp. nov., gammaproteobacteria respectively isolated from coastal attached (fast) ice and surface seawater of the Antarctic.</title>
        <authorList>
            <person name="Li H.J."/>
            <person name="Zhang X.Y."/>
            <person name="Chen C.X."/>
            <person name="Zhang Y.J."/>
            <person name="Gao Z.M."/>
            <person name="Yu Y."/>
            <person name="Chen X.L."/>
            <person name="Chen B."/>
            <person name="Zhang Y.Z."/>
        </authorList>
    </citation>
    <scope>NUCLEOTIDE SEQUENCE [LARGE SCALE GENOMIC DNA]</scope>
    <source>
        <strain evidence="1 2">ZS6-22T</strain>
    </source>
</reference>
<gene>
    <name evidence="1" type="ORF">AB4876_11140</name>
</gene>
<dbReference type="Proteomes" id="UP001557485">
    <property type="component" value="Unassembled WGS sequence"/>
</dbReference>
<accession>A0ABV3U6G0</accession>
<proteinExistence type="predicted"/>
<protein>
    <recommendedName>
        <fullName evidence="3">DUF3990 domain-containing protein</fullName>
    </recommendedName>
</protein>
<name>A0ABV3U6G0_9GAMM</name>
<dbReference type="RefSeq" id="WP_368381730.1">
    <property type="nucleotide sequence ID" value="NZ_JBFRYA010000008.1"/>
</dbReference>
<organism evidence="1 2">
    <name type="scientific">Zhongshania guokunii</name>
    <dbReference type="NCBI Taxonomy" id="641783"/>
    <lineage>
        <taxon>Bacteria</taxon>
        <taxon>Pseudomonadati</taxon>
        <taxon>Pseudomonadota</taxon>
        <taxon>Gammaproteobacteria</taxon>
        <taxon>Cellvibrionales</taxon>
        <taxon>Spongiibacteraceae</taxon>
        <taxon>Zhongshania</taxon>
    </lineage>
</organism>
<sequence>MYATSSIVFGFHGCDQSVADYVISEKHPLNSSEQRYDWLGHGIYFWEGSQSRALDWANSRPEIAKPAVIGAVINLGNCLDLLDERCIQQVSTAHKVLIEELKEIGKPPPENTATDPNGFSLRRELDCAVIMRLHQLNNETITEELGLKNAEGKNKRVIQNHPDFLDSVRGMFPEGDQLYNGAGFRASNHIQLCIVNPNCILGYFSPQNPNTWYKRF</sequence>
<evidence type="ECO:0008006" key="3">
    <source>
        <dbReference type="Google" id="ProtNLM"/>
    </source>
</evidence>
<evidence type="ECO:0000313" key="2">
    <source>
        <dbReference type="Proteomes" id="UP001557485"/>
    </source>
</evidence>
<dbReference type="SUPFAM" id="SSF56399">
    <property type="entry name" value="ADP-ribosylation"/>
    <property type="match status" value="1"/>
</dbReference>
<evidence type="ECO:0000313" key="1">
    <source>
        <dbReference type="EMBL" id="MEX1669468.1"/>
    </source>
</evidence>
<keyword evidence="2" id="KW-1185">Reference proteome</keyword>
<dbReference type="EMBL" id="JBFRYA010000008">
    <property type="protein sequence ID" value="MEX1669468.1"/>
    <property type="molecule type" value="Genomic_DNA"/>
</dbReference>